<organism evidence="1">
    <name type="scientific">marine sediment metagenome</name>
    <dbReference type="NCBI Taxonomy" id="412755"/>
    <lineage>
        <taxon>unclassified sequences</taxon>
        <taxon>metagenomes</taxon>
        <taxon>ecological metagenomes</taxon>
    </lineage>
</organism>
<accession>A0A0F9IUF6</accession>
<dbReference type="NCBIfam" id="TIGR04294">
    <property type="entry name" value="pre_pil_HX9DG"/>
    <property type="match status" value="1"/>
</dbReference>
<proteinExistence type="predicted"/>
<comment type="caution">
    <text evidence="1">The sequence shown here is derived from an EMBL/GenBank/DDBJ whole genome shotgun (WGS) entry which is preliminary data.</text>
</comment>
<gene>
    <name evidence="1" type="ORF">LCGC14_1613380</name>
</gene>
<evidence type="ECO:0000313" key="1">
    <source>
        <dbReference type="EMBL" id="KKM23619.1"/>
    </source>
</evidence>
<dbReference type="InterPro" id="IPR027558">
    <property type="entry name" value="Pre_pil_HX9DG_C"/>
</dbReference>
<name>A0A0F9IUF6_9ZZZZ</name>
<reference evidence="1" key="1">
    <citation type="journal article" date="2015" name="Nature">
        <title>Complex archaea that bridge the gap between prokaryotes and eukaryotes.</title>
        <authorList>
            <person name="Spang A."/>
            <person name="Saw J.H."/>
            <person name="Jorgensen S.L."/>
            <person name="Zaremba-Niedzwiedzka K."/>
            <person name="Martijn J."/>
            <person name="Lind A.E."/>
            <person name="van Eijk R."/>
            <person name="Schleper C."/>
            <person name="Guy L."/>
            <person name="Ettema T.J."/>
        </authorList>
    </citation>
    <scope>NUCLEOTIDE SEQUENCE</scope>
</reference>
<dbReference type="EMBL" id="LAZR01013088">
    <property type="protein sequence ID" value="KKM23619.1"/>
    <property type="molecule type" value="Genomic_DNA"/>
</dbReference>
<sequence length="287" mass="31898">MVVTLVGLLVTITMPALLRARKMTRSARCKVNLQQLWELFHDTGGDMRLPSPAVWTGFVADRDSQDILICLSDDLDRSASVMLGDVYLVQDPGGLTFYPIMDIVELGDMDLFQLDVFQRSDTVWEMWIGDYTGGDVLANSDADGAVRVTLGGNIMIESLDAPGQWSCGSDHWVCDGPNMGKANWRDDIVRRLTGMSYHEIDPPYVVGGARCSYGMNVDVPRVNGRPSQLLLLDYEKTTADAVAHTVDGEWKYLAPRHMGRVNAVFVDGSVRDLWPSELDPGEGLWRR</sequence>
<protein>
    <submittedName>
        <fullName evidence="1">Uncharacterized protein</fullName>
    </submittedName>
</protein>
<dbReference type="AlphaFoldDB" id="A0A0F9IUF6"/>